<accession>A0A9Q3FJM3</accession>
<gene>
    <name evidence="1" type="ORF">O181_081755</name>
</gene>
<dbReference type="EMBL" id="AVOT02046728">
    <property type="protein sequence ID" value="MBW0542040.1"/>
    <property type="molecule type" value="Genomic_DNA"/>
</dbReference>
<comment type="caution">
    <text evidence="1">The sequence shown here is derived from an EMBL/GenBank/DDBJ whole genome shotgun (WGS) entry which is preliminary data.</text>
</comment>
<sequence>MCKFSEKTQKPFAELQASHERIKTLTASMDQIVKTLQEGHAQLSKASEETNKRLNQVFEEQHHTKRDRDFLDQYIKKLFNVYHKMKPQPQGHVMDNPYHQEDIKLAAILEALKHLPEASSLPKFSATGEYDHIELIDYIDGISIDGPSIPDYWTTARLNTAFKGHASIW</sequence>
<evidence type="ECO:0000313" key="2">
    <source>
        <dbReference type="Proteomes" id="UP000765509"/>
    </source>
</evidence>
<evidence type="ECO:0000313" key="1">
    <source>
        <dbReference type="EMBL" id="MBW0542040.1"/>
    </source>
</evidence>
<keyword evidence="2" id="KW-1185">Reference proteome</keyword>
<protein>
    <submittedName>
        <fullName evidence="1">Uncharacterized protein</fullName>
    </submittedName>
</protein>
<name>A0A9Q3FJM3_9BASI</name>
<dbReference type="Proteomes" id="UP000765509">
    <property type="component" value="Unassembled WGS sequence"/>
</dbReference>
<proteinExistence type="predicted"/>
<dbReference type="AlphaFoldDB" id="A0A9Q3FJM3"/>
<organism evidence="1 2">
    <name type="scientific">Austropuccinia psidii MF-1</name>
    <dbReference type="NCBI Taxonomy" id="1389203"/>
    <lineage>
        <taxon>Eukaryota</taxon>
        <taxon>Fungi</taxon>
        <taxon>Dikarya</taxon>
        <taxon>Basidiomycota</taxon>
        <taxon>Pucciniomycotina</taxon>
        <taxon>Pucciniomycetes</taxon>
        <taxon>Pucciniales</taxon>
        <taxon>Sphaerophragmiaceae</taxon>
        <taxon>Austropuccinia</taxon>
    </lineage>
</organism>
<reference evidence="1" key="1">
    <citation type="submission" date="2021-03" db="EMBL/GenBank/DDBJ databases">
        <title>Draft genome sequence of rust myrtle Austropuccinia psidii MF-1, a brazilian biotype.</title>
        <authorList>
            <person name="Quecine M.C."/>
            <person name="Pachon D.M.R."/>
            <person name="Bonatelli M.L."/>
            <person name="Correr F.H."/>
            <person name="Franceschini L.M."/>
            <person name="Leite T.F."/>
            <person name="Margarido G.R.A."/>
            <person name="Almeida C.A."/>
            <person name="Ferrarezi J.A."/>
            <person name="Labate C.A."/>
        </authorList>
    </citation>
    <scope>NUCLEOTIDE SEQUENCE</scope>
    <source>
        <strain evidence="1">MF-1</strain>
    </source>
</reference>